<dbReference type="Gene3D" id="3.40.50.1010">
    <property type="entry name" value="5'-nuclease"/>
    <property type="match status" value="1"/>
</dbReference>
<dbReference type="InterPro" id="IPR002716">
    <property type="entry name" value="PIN_dom"/>
</dbReference>
<dbReference type="InterPro" id="IPR029060">
    <property type="entry name" value="PIN-like_dom_sf"/>
</dbReference>
<dbReference type="AlphaFoldDB" id="A0A1Q9AVQ9"/>
<dbReference type="PANTHER" id="PTHR36173">
    <property type="entry name" value="RIBONUCLEASE VAPC16-RELATED"/>
    <property type="match status" value="1"/>
</dbReference>
<dbReference type="EMBL" id="MKIP01000052">
    <property type="protein sequence ID" value="OLP59515.1"/>
    <property type="molecule type" value="Genomic_DNA"/>
</dbReference>
<dbReference type="SUPFAM" id="SSF88723">
    <property type="entry name" value="PIN domain-like"/>
    <property type="match status" value="1"/>
</dbReference>
<dbReference type="PANTHER" id="PTHR36173:SF1">
    <property type="entry name" value="RIBONUCLEASE VAPC22"/>
    <property type="match status" value="1"/>
</dbReference>
<gene>
    <name evidence="2" type="ORF">BJF93_12225</name>
</gene>
<accession>A0A1Q9AVQ9</accession>
<protein>
    <submittedName>
        <fullName evidence="2">Twitching motility protein PilT</fullName>
    </submittedName>
</protein>
<name>A0A1Q9AVQ9_9HYPH</name>
<evidence type="ECO:0000313" key="2">
    <source>
        <dbReference type="EMBL" id="OLP59515.1"/>
    </source>
</evidence>
<dbReference type="Proteomes" id="UP000186364">
    <property type="component" value="Unassembled WGS sequence"/>
</dbReference>
<comment type="caution">
    <text evidence="2">The sequence shown here is derived from an EMBL/GenBank/DDBJ whole genome shotgun (WGS) entry which is preliminary data.</text>
</comment>
<proteinExistence type="predicted"/>
<feature type="domain" description="PIN" evidence="1">
    <location>
        <begin position="2"/>
        <end position="120"/>
    </location>
</feature>
<dbReference type="InterPro" id="IPR041705">
    <property type="entry name" value="PIN_Sll0205"/>
</dbReference>
<dbReference type="CDD" id="cd09872">
    <property type="entry name" value="PIN_Sll0205-like"/>
    <property type="match status" value="1"/>
</dbReference>
<dbReference type="Pfam" id="PF01850">
    <property type="entry name" value="PIN"/>
    <property type="match status" value="1"/>
</dbReference>
<keyword evidence="3" id="KW-1185">Reference proteome</keyword>
<reference evidence="2 3" key="1">
    <citation type="submission" date="2016-09" db="EMBL/GenBank/DDBJ databases">
        <title>Rhizobium sp. nov., a novel species isolated from the rice rhizosphere.</title>
        <authorList>
            <person name="Zhao J."/>
            <person name="Zhang X."/>
        </authorList>
    </citation>
    <scope>NUCLEOTIDE SEQUENCE [LARGE SCALE GENOMIC DNA]</scope>
    <source>
        <strain evidence="2 3">1.7048</strain>
    </source>
</reference>
<evidence type="ECO:0000259" key="1">
    <source>
        <dbReference type="Pfam" id="PF01850"/>
    </source>
</evidence>
<organism evidence="2 3">
    <name type="scientific">Xaviernesmea oryzae</name>
    <dbReference type="NCBI Taxonomy" id="464029"/>
    <lineage>
        <taxon>Bacteria</taxon>
        <taxon>Pseudomonadati</taxon>
        <taxon>Pseudomonadota</taxon>
        <taxon>Alphaproteobacteria</taxon>
        <taxon>Hyphomicrobiales</taxon>
        <taxon>Rhizobiaceae</taxon>
        <taxon>Rhizobium/Agrobacterium group</taxon>
        <taxon>Xaviernesmea</taxon>
    </lineage>
</organism>
<dbReference type="OrthoDB" id="9798990at2"/>
<evidence type="ECO:0000313" key="3">
    <source>
        <dbReference type="Proteomes" id="UP000186364"/>
    </source>
</evidence>
<dbReference type="InterPro" id="IPR052919">
    <property type="entry name" value="TA_system_RNase"/>
</dbReference>
<sequence length="133" mass="14463">MMVVDTHVLIWALEDNGRLSAAARDQIKQAAQLAVSAISIWEIAMLVERGRLVLAQDLDLWIAKALSLPQVILVLIEPAIAIDSVRLPQPFYADPADRMIVATARFLQVPLMTADRVILAYAQAGHVQAVAAA</sequence>